<evidence type="ECO:0000313" key="1">
    <source>
        <dbReference type="EMBL" id="PJK15666.1"/>
    </source>
</evidence>
<name>A0A2M9EWT8_9BACL</name>
<accession>A0A2M9EWT8</accession>
<gene>
    <name evidence="1" type="ORF">CQS04_12475</name>
</gene>
<keyword evidence="2" id="KW-1185">Reference proteome</keyword>
<proteinExistence type="predicted"/>
<evidence type="ECO:0000313" key="2">
    <source>
        <dbReference type="Proteomes" id="UP000228680"/>
    </source>
</evidence>
<dbReference type="Proteomes" id="UP000228680">
    <property type="component" value="Unassembled WGS sequence"/>
</dbReference>
<organism evidence="1 2">
    <name type="scientific">Chryseomicrobium excrementi</name>
    <dbReference type="NCBI Taxonomy" id="2041346"/>
    <lineage>
        <taxon>Bacteria</taxon>
        <taxon>Bacillati</taxon>
        <taxon>Bacillota</taxon>
        <taxon>Bacilli</taxon>
        <taxon>Bacillales</taxon>
        <taxon>Caryophanaceae</taxon>
        <taxon>Chryseomicrobium</taxon>
    </lineage>
</organism>
<reference evidence="1 2" key="1">
    <citation type="submission" date="2017-10" db="EMBL/GenBank/DDBJ databases">
        <title>Draft genome of Chryseomicrobium casticus sp. nov.</title>
        <authorList>
            <person name="Chakraborty R."/>
            <person name="Saha T."/>
        </authorList>
    </citation>
    <scope>NUCLEOTIDE SEQUENCE [LARGE SCALE GENOMIC DNA]</scope>
    <source>
        <strain evidence="1 2">ET03</strain>
    </source>
</reference>
<protein>
    <submittedName>
        <fullName evidence="1">Uncharacterized protein</fullName>
    </submittedName>
</protein>
<dbReference type="AlphaFoldDB" id="A0A2M9EWT8"/>
<comment type="caution">
    <text evidence="1">The sequence shown here is derived from an EMBL/GenBank/DDBJ whole genome shotgun (WGS) entry which is preliminary data.</text>
</comment>
<dbReference type="EMBL" id="PCGR01000005">
    <property type="protein sequence ID" value="PJK15666.1"/>
    <property type="molecule type" value="Genomic_DNA"/>
</dbReference>
<sequence length="142" mass="15477">MLLRCELSADATLTEAVANFTSADRPESSRPGSVIGESSADGAFTRADIEFTSADDAFASRRSSVLCESAADDSFTEADIEFTSADDAFASRPAWSTYFSGSSFSRIAKYLPQFIEYLLEMAAYRPQLLEYRSHLQVSAVVP</sequence>